<keyword evidence="4 9" id="KW-1003">Cell membrane</keyword>
<sequence length="327" mass="35120">MLLEFPLWLLPTLLIALACDALFGEPGWLYRRVPHPVVLIGRSIGWLEARLLVPVAAEGRKRIMGIILLIIVTMGAAGLGFILHLGLRIMPGGWLLEGLLASTLLAQRSLVEHVAAVATGLEQSLAEGRKAVSMIVGRDPERLDAAGVGRAAVESLAENLSDGVVAPLFWMVVAGLPGLLAYKAVNTLDSMIGHKSERYRAFGWASARLDDLMNLIPARLTGLLLCCAGTFWRQARFSSSIRIMLRDAPEHRSPNAGWPEAAMAAALGLRLAGPRVYGGVVVADGWMGHGRSEVDATDIRRAVALAWAAWWLAVIALLLALLLSVSI</sequence>
<gene>
    <name evidence="10" type="primary">cbiB</name>
    <name evidence="9" type="synonym">cobD</name>
    <name evidence="10" type="ORF">U1T56_06310</name>
</gene>
<name>A0ABU8XQR7_9PROT</name>
<dbReference type="NCBIfam" id="TIGR00380">
    <property type="entry name" value="cobal_cbiB"/>
    <property type="match status" value="1"/>
</dbReference>
<dbReference type="InterPro" id="IPR004485">
    <property type="entry name" value="Cobalamin_biosynth_CobD/CbiB"/>
</dbReference>
<dbReference type="Pfam" id="PF03186">
    <property type="entry name" value="CobD_Cbib"/>
    <property type="match status" value="1"/>
</dbReference>
<dbReference type="HAMAP" id="MF_00024">
    <property type="entry name" value="CobD_CbiB"/>
    <property type="match status" value="1"/>
</dbReference>
<keyword evidence="5 9" id="KW-0169">Cobalamin biosynthesis</keyword>
<evidence type="ECO:0000256" key="3">
    <source>
        <dbReference type="ARBA" id="ARBA00006263"/>
    </source>
</evidence>
<evidence type="ECO:0000256" key="5">
    <source>
        <dbReference type="ARBA" id="ARBA00022573"/>
    </source>
</evidence>
<organism evidence="10 11">
    <name type="scientific">Benzoatithermus flavus</name>
    <dbReference type="NCBI Taxonomy" id="3108223"/>
    <lineage>
        <taxon>Bacteria</taxon>
        <taxon>Pseudomonadati</taxon>
        <taxon>Pseudomonadota</taxon>
        <taxon>Alphaproteobacteria</taxon>
        <taxon>Geminicoccales</taxon>
        <taxon>Geminicoccaceae</taxon>
        <taxon>Benzoatithermus</taxon>
    </lineage>
</organism>
<evidence type="ECO:0000256" key="8">
    <source>
        <dbReference type="ARBA" id="ARBA00023136"/>
    </source>
</evidence>
<dbReference type="Proteomes" id="UP001375743">
    <property type="component" value="Unassembled WGS sequence"/>
</dbReference>
<evidence type="ECO:0000256" key="2">
    <source>
        <dbReference type="ARBA" id="ARBA00004953"/>
    </source>
</evidence>
<reference evidence="10 11" key="1">
    <citation type="submission" date="2024-01" db="EMBL/GenBank/DDBJ databases">
        <title>Multi-omics insights into the function and evolution of sodium benzoate biodegradation pathways in Benzoatithermus flavus gen. nov., sp. nov. from hot spring.</title>
        <authorList>
            <person name="Hu C.-J."/>
            <person name="Li W.-J."/>
        </authorList>
    </citation>
    <scope>NUCLEOTIDE SEQUENCE [LARGE SCALE GENOMIC DNA]</scope>
    <source>
        <strain evidence="10 11">SYSU G07066</strain>
    </source>
</reference>
<accession>A0ABU8XQR7</accession>
<keyword evidence="6 9" id="KW-0812">Transmembrane</keyword>
<comment type="caution">
    <text evidence="10">The sequence shown here is derived from an EMBL/GenBank/DDBJ whole genome shotgun (WGS) entry which is preliminary data.</text>
</comment>
<dbReference type="EMBL" id="JBBLZC010000005">
    <property type="protein sequence ID" value="MEK0082755.1"/>
    <property type="molecule type" value="Genomic_DNA"/>
</dbReference>
<evidence type="ECO:0000313" key="11">
    <source>
        <dbReference type="Proteomes" id="UP001375743"/>
    </source>
</evidence>
<evidence type="ECO:0000313" key="10">
    <source>
        <dbReference type="EMBL" id="MEK0082755.1"/>
    </source>
</evidence>
<dbReference type="RefSeq" id="WP_418158609.1">
    <property type="nucleotide sequence ID" value="NZ_JBBLZC010000005.1"/>
</dbReference>
<evidence type="ECO:0000256" key="1">
    <source>
        <dbReference type="ARBA" id="ARBA00004651"/>
    </source>
</evidence>
<keyword evidence="8 9" id="KW-0472">Membrane</keyword>
<evidence type="ECO:0000256" key="4">
    <source>
        <dbReference type="ARBA" id="ARBA00022475"/>
    </source>
</evidence>
<keyword evidence="11" id="KW-1185">Reference proteome</keyword>
<keyword evidence="7 9" id="KW-1133">Transmembrane helix</keyword>
<comment type="caution">
    <text evidence="9">Lacks conserved residue(s) required for the propagation of feature annotation.</text>
</comment>
<protein>
    <recommendedName>
        <fullName evidence="9">Cobalamin biosynthesis protein CobD</fullName>
    </recommendedName>
</protein>
<dbReference type="PANTHER" id="PTHR34308:SF1">
    <property type="entry name" value="COBALAMIN BIOSYNTHESIS PROTEIN CBIB"/>
    <property type="match status" value="1"/>
</dbReference>
<comment type="subcellular location">
    <subcellularLocation>
        <location evidence="1 9">Cell membrane</location>
        <topology evidence="1 9">Multi-pass membrane protein</topology>
    </subcellularLocation>
</comment>
<comment type="function">
    <text evidence="9">Converts cobyric acid to cobinamide by the addition of aminopropanol on the F carboxylic group.</text>
</comment>
<comment type="similarity">
    <text evidence="3 9">Belongs to the CobD/CbiB family.</text>
</comment>
<dbReference type="PANTHER" id="PTHR34308">
    <property type="entry name" value="COBALAMIN BIOSYNTHESIS PROTEIN CBIB"/>
    <property type="match status" value="1"/>
</dbReference>
<evidence type="ECO:0000256" key="9">
    <source>
        <dbReference type="HAMAP-Rule" id="MF_00024"/>
    </source>
</evidence>
<evidence type="ECO:0000256" key="7">
    <source>
        <dbReference type="ARBA" id="ARBA00022989"/>
    </source>
</evidence>
<comment type="pathway">
    <text evidence="2 9">Cofactor biosynthesis; adenosylcobalamin biosynthesis.</text>
</comment>
<proteinExistence type="inferred from homology"/>
<evidence type="ECO:0000256" key="6">
    <source>
        <dbReference type="ARBA" id="ARBA00022692"/>
    </source>
</evidence>
<feature type="transmembrane region" description="Helical" evidence="9">
    <location>
        <begin position="302"/>
        <end position="325"/>
    </location>
</feature>
<feature type="transmembrane region" description="Helical" evidence="9">
    <location>
        <begin position="164"/>
        <end position="185"/>
    </location>
</feature>
<feature type="transmembrane region" description="Helical" evidence="9">
    <location>
        <begin position="65"/>
        <end position="87"/>
    </location>
</feature>